<organism evidence="3 4">
    <name type="scientific">Celeribacter neptunius</name>
    <dbReference type="NCBI Taxonomy" id="588602"/>
    <lineage>
        <taxon>Bacteria</taxon>
        <taxon>Pseudomonadati</taxon>
        <taxon>Pseudomonadota</taxon>
        <taxon>Alphaproteobacteria</taxon>
        <taxon>Rhodobacterales</taxon>
        <taxon>Roseobacteraceae</taxon>
        <taxon>Celeribacter</taxon>
    </lineage>
</organism>
<evidence type="ECO:0000256" key="1">
    <source>
        <dbReference type="SAM" id="Phobius"/>
    </source>
</evidence>
<reference evidence="4" key="1">
    <citation type="submission" date="2016-10" db="EMBL/GenBank/DDBJ databases">
        <authorList>
            <person name="Varghese N."/>
            <person name="Submissions S."/>
        </authorList>
    </citation>
    <scope>NUCLEOTIDE SEQUENCE [LARGE SCALE GENOMIC DNA]</scope>
    <source>
        <strain evidence="4">DSM 26471</strain>
    </source>
</reference>
<evidence type="ECO:0000313" key="3">
    <source>
        <dbReference type="EMBL" id="SFJ59463.1"/>
    </source>
</evidence>
<evidence type="ECO:0000313" key="4">
    <source>
        <dbReference type="Proteomes" id="UP000199630"/>
    </source>
</evidence>
<dbReference type="STRING" id="588602.SAMN04487991_2510"/>
<gene>
    <name evidence="3" type="ORF">SAMN04487991_2510</name>
</gene>
<dbReference type="Proteomes" id="UP000199630">
    <property type="component" value="Unassembled WGS sequence"/>
</dbReference>
<dbReference type="AlphaFoldDB" id="A0A1I3SLI7"/>
<keyword evidence="1" id="KW-0812">Transmembrane</keyword>
<feature type="signal peptide" evidence="2">
    <location>
        <begin position="1"/>
        <end position="19"/>
    </location>
</feature>
<evidence type="ECO:0000256" key="2">
    <source>
        <dbReference type="SAM" id="SignalP"/>
    </source>
</evidence>
<keyword evidence="4" id="KW-1185">Reference proteome</keyword>
<dbReference type="EMBL" id="FORH01000004">
    <property type="protein sequence ID" value="SFJ59463.1"/>
    <property type="molecule type" value="Genomic_DNA"/>
</dbReference>
<keyword evidence="2" id="KW-0732">Signal</keyword>
<feature type="transmembrane region" description="Helical" evidence="1">
    <location>
        <begin position="43"/>
        <end position="60"/>
    </location>
</feature>
<keyword evidence="1" id="KW-1133">Transmembrane helix</keyword>
<proteinExistence type="predicted"/>
<feature type="chain" id="PRO_5011498786" description="Ferrochelatase" evidence="2">
    <location>
        <begin position="20"/>
        <end position="61"/>
    </location>
</feature>
<keyword evidence="1" id="KW-0472">Membrane</keyword>
<accession>A0A1I3SLI7</accession>
<name>A0A1I3SLI7_9RHOB</name>
<protein>
    <recommendedName>
        <fullName evidence="5">Ferrochelatase</fullName>
    </recommendedName>
</protein>
<evidence type="ECO:0008006" key="5">
    <source>
        <dbReference type="Google" id="ProtNLM"/>
    </source>
</evidence>
<dbReference type="RefSeq" id="WP_090061030.1">
    <property type="nucleotide sequence ID" value="NZ_FORH01000004.1"/>
</dbReference>
<sequence length="61" mass="5892">MKKIAVAAVFALAGTAAFAGGYSEPVIEAPVVVEETSSSSAGGYVVPLLIVALVAAAVAAD</sequence>